<reference evidence="9" key="2">
    <citation type="submission" date="2020-08" db="EMBL/GenBank/DDBJ databases">
        <authorList>
            <person name="Chen M."/>
            <person name="Teng W."/>
            <person name="Zhao L."/>
            <person name="Hu C."/>
            <person name="Zhou Y."/>
            <person name="Han B."/>
            <person name="Song L."/>
            <person name="Shu W."/>
        </authorList>
    </citation>
    <scope>NUCLEOTIDE SEQUENCE</scope>
    <source>
        <strain evidence="9">FACHB-1375</strain>
    </source>
</reference>
<dbReference type="InterPro" id="IPR050366">
    <property type="entry name" value="BP-dependent_transpt_permease"/>
</dbReference>
<feature type="transmembrane region" description="Helical" evidence="7">
    <location>
        <begin position="12"/>
        <end position="36"/>
    </location>
</feature>
<evidence type="ECO:0000256" key="5">
    <source>
        <dbReference type="ARBA" id="ARBA00022989"/>
    </source>
</evidence>
<keyword evidence="2 7" id="KW-0813">Transport</keyword>
<evidence type="ECO:0000256" key="4">
    <source>
        <dbReference type="ARBA" id="ARBA00022692"/>
    </source>
</evidence>
<dbReference type="Gene3D" id="1.10.3720.10">
    <property type="entry name" value="MetI-like"/>
    <property type="match status" value="1"/>
</dbReference>
<protein>
    <submittedName>
        <fullName evidence="9">ABC transporter permease subunit</fullName>
    </submittedName>
</protein>
<dbReference type="InterPro" id="IPR035906">
    <property type="entry name" value="MetI-like_sf"/>
</dbReference>
<evidence type="ECO:0000256" key="6">
    <source>
        <dbReference type="ARBA" id="ARBA00023136"/>
    </source>
</evidence>
<name>A0A926ZGQ6_9CYAN</name>
<keyword evidence="10" id="KW-1185">Reference proteome</keyword>
<dbReference type="PROSITE" id="PS50928">
    <property type="entry name" value="ABC_TM1"/>
    <property type="match status" value="1"/>
</dbReference>
<feature type="transmembrane region" description="Helical" evidence="7">
    <location>
        <begin position="241"/>
        <end position="264"/>
    </location>
</feature>
<dbReference type="PANTHER" id="PTHR43386:SF1">
    <property type="entry name" value="D,D-DIPEPTIDE TRANSPORT SYSTEM PERMEASE PROTEIN DDPC-RELATED"/>
    <property type="match status" value="1"/>
</dbReference>
<feature type="domain" description="ABC transmembrane type-1" evidence="8">
    <location>
        <begin position="75"/>
        <end position="264"/>
    </location>
</feature>
<feature type="transmembrane region" description="Helical" evidence="7">
    <location>
        <begin position="125"/>
        <end position="149"/>
    </location>
</feature>
<comment type="subcellular location">
    <subcellularLocation>
        <location evidence="1 7">Cell membrane</location>
        <topology evidence="1 7">Multi-pass membrane protein</topology>
    </subcellularLocation>
</comment>
<sequence length="275" mass="29023">MPIALHHWQKANLISSIAIVLALLNVIASIFAPAIAPYDPAAQDLNLGLSTPTWQHLLGTDHLGRDILSRLLWAGQVSITLTAIVLCLSASIGVGIGVCAGYFGGVVDEILMRFVDLFLALPKQILALALVGILGSGFPNLVLALTIGWWPTYARLVRSQVLCAKSTAFVEAAFALGGSPLYIIRVHLLPALLGPILVQLSLDVGAAILAIAGLSFLGLGIQPPYPEWGTMLVDARPFMQAAPRLVIAPGVAILVTAFGFNALAESLESWLDPRG</sequence>
<evidence type="ECO:0000256" key="1">
    <source>
        <dbReference type="ARBA" id="ARBA00004651"/>
    </source>
</evidence>
<accession>A0A926ZGQ6</accession>
<evidence type="ECO:0000256" key="3">
    <source>
        <dbReference type="ARBA" id="ARBA00022475"/>
    </source>
</evidence>
<evidence type="ECO:0000256" key="7">
    <source>
        <dbReference type="RuleBase" id="RU363032"/>
    </source>
</evidence>
<reference evidence="9" key="1">
    <citation type="journal article" date="2015" name="ISME J.">
        <title>Draft Genome Sequence of Streptomyces incarnatus NRRL8089, which Produces the Nucleoside Antibiotic Sinefungin.</title>
        <authorList>
            <person name="Oshima K."/>
            <person name="Hattori M."/>
            <person name="Shimizu H."/>
            <person name="Fukuda K."/>
            <person name="Nemoto M."/>
            <person name="Inagaki K."/>
            <person name="Tamura T."/>
        </authorList>
    </citation>
    <scope>NUCLEOTIDE SEQUENCE</scope>
    <source>
        <strain evidence="9">FACHB-1375</strain>
    </source>
</reference>
<dbReference type="CDD" id="cd06261">
    <property type="entry name" value="TM_PBP2"/>
    <property type="match status" value="1"/>
</dbReference>
<keyword evidence="6 7" id="KW-0472">Membrane</keyword>
<dbReference type="SUPFAM" id="SSF161098">
    <property type="entry name" value="MetI-like"/>
    <property type="match status" value="1"/>
</dbReference>
<dbReference type="EMBL" id="JACJPW010000037">
    <property type="protein sequence ID" value="MBD2182483.1"/>
    <property type="molecule type" value="Genomic_DNA"/>
</dbReference>
<dbReference type="Pfam" id="PF00528">
    <property type="entry name" value="BPD_transp_1"/>
    <property type="match status" value="1"/>
</dbReference>
<organism evidence="9 10">
    <name type="scientific">Aerosakkonema funiforme FACHB-1375</name>
    <dbReference type="NCBI Taxonomy" id="2949571"/>
    <lineage>
        <taxon>Bacteria</taxon>
        <taxon>Bacillati</taxon>
        <taxon>Cyanobacteriota</taxon>
        <taxon>Cyanophyceae</taxon>
        <taxon>Oscillatoriophycideae</taxon>
        <taxon>Aerosakkonematales</taxon>
        <taxon>Aerosakkonemataceae</taxon>
        <taxon>Aerosakkonema</taxon>
    </lineage>
</organism>
<dbReference type="Proteomes" id="UP000641646">
    <property type="component" value="Unassembled WGS sequence"/>
</dbReference>
<dbReference type="PANTHER" id="PTHR43386">
    <property type="entry name" value="OLIGOPEPTIDE TRANSPORT SYSTEM PERMEASE PROTEIN APPC"/>
    <property type="match status" value="1"/>
</dbReference>
<feature type="transmembrane region" description="Helical" evidence="7">
    <location>
        <begin position="169"/>
        <end position="188"/>
    </location>
</feature>
<feature type="transmembrane region" description="Helical" evidence="7">
    <location>
        <begin position="200"/>
        <end position="221"/>
    </location>
</feature>
<keyword evidence="5 7" id="KW-1133">Transmembrane helix</keyword>
<keyword evidence="3" id="KW-1003">Cell membrane</keyword>
<feature type="transmembrane region" description="Helical" evidence="7">
    <location>
        <begin position="79"/>
        <end position="104"/>
    </location>
</feature>
<dbReference type="GO" id="GO:0055085">
    <property type="term" value="P:transmembrane transport"/>
    <property type="evidence" value="ECO:0007669"/>
    <property type="project" value="InterPro"/>
</dbReference>
<dbReference type="GO" id="GO:0005886">
    <property type="term" value="C:plasma membrane"/>
    <property type="evidence" value="ECO:0007669"/>
    <property type="project" value="UniProtKB-SubCell"/>
</dbReference>
<evidence type="ECO:0000313" key="10">
    <source>
        <dbReference type="Proteomes" id="UP000641646"/>
    </source>
</evidence>
<gene>
    <name evidence="9" type="ORF">H6G03_15500</name>
</gene>
<dbReference type="InterPro" id="IPR000515">
    <property type="entry name" value="MetI-like"/>
</dbReference>
<keyword evidence="4 7" id="KW-0812">Transmembrane</keyword>
<comment type="similarity">
    <text evidence="7">Belongs to the binding-protein-dependent transport system permease family.</text>
</comment>
<evidence type="ECO:0000256" key="2">
    <source>
        <dbReference type="ARBA" id="ARBA00022448"/>
    </source>
</evidence>
<proteinExistence type="inferred from homology"/>
<evidence type="ECO:0000313" key="9">
    <source>
        <dbReference type="EMBL" id="MBD2182483.1"/>
    </source>
</evidence>
<evidence type="ECO:0000259" key="8">
    <source>
        <dbReference type="PROSITE" id="PS50928"/>
    </source>
</evidence>
<comment type="caution">
    <text evidence="9">The sequence shown here is derived from an EMBL/GenBank/DDBJ whole genome shotgun (WGS) entry which is preliminary data.</text>
</comment>
<dbReference type="AlphaFoldDB" id="A0A926ZGQ6"/>